<feature type="transmembrane region" description="Helical" evidence="1">
    <location>
        <begin position="50"/>
        <end position="70"/>
    </location>
</feature>
<proteinExistence type="predicted"/>
<organism evidence="2 3">
    <name type="scientific">Candidatus Dojkabacteria bacterium HGW-Dojkabacteria-1</name>
    <dbReference type="NCBI Taxonomy" id="2013761"/>
    <lineage>
        <taxon>Bacteria</taxon>
        <taxon>Candidatus Dojkabacteria</taxon>
    </lineage>
</organism>
<evidence type="ECO:0000313" key="2">
    <source>
        <dbReference type="EMBL" id="PKN02516.1"/>
    </source>
</evidence>
<accession>A0A2N2F2Z3</accession>
<protein>
    <submittedName>
        <fullName evidence="2">Uncharacterized protein</fullName>
    </submittedName>
</protein>
<keyword evidence="1" id="KW-0472">Membrane</keyword>
<reference evidence="2 3" key="1">
    <citation type="journal article" date="2017" name="ISME J.">
        <title>Potential for microbial H2 and metal transformations associated with novel bacteria and archaea in deep terrestrial subsurface sediments.</title>
        <authorList>
            <person name="Hernsdorf A.W."/>
            <person name="Amano Y."/>
            <person name="Miyakawa K."/>
            <person name="Ise K."/>
            <person name="Suzuki Y."/>
            <person name="Anantharaman K."/>
            <person name="Probst A."/>
            <person name="Burstein D."/>
            <person name="Thomas B.C."/>
            <person name="Banfield J.F."/>
        </authorList>
    </citation>
    <scope>NUCLEOTIDE SEQUENCE [LARGE SCALE GENOMIC DNA]</scope>
    <source>
        <strain evidence="2">HGW-Dojkabacteria-1</strain>
    </source>
</reference>
<name>A0A2N2F2Z3_9BACT</name>
<dbReference type="AlphaFoldDB" id="A0A2N2F2Z3"/>
<dbReference type="Proteomes" id="UP000233417">
    <property type="component" value="Unassembled WGS sequence"/>
</dbReference>
<evidence type="ECO:0000256" key="1">
    <source>
        <dbReference type="SAM" id="Phobius"/>
    </source>
</evidence>
<evidence type="ECO:0000313" key="3">
    <source>
        <dbReference type="Proteomes" id="UP000233417"/>
    </source>
</evidence>
<comment type="caution">
    <text evidence="2">The sequence shown here is derived from an EMBL/GenBank/DDBJ whole genome shotgun (WGS) entry which is preliminary data.</text>
</comment>
<sequence>MRQHPIPQNVLDVEFKLFTRFTLKEFAYLALGVGTGGIFLYLSIGGDIPGIIGIPLFAILSGIGAFLALVPINDQPADKAIINYFTAINRPTQRVWLNQTLKEQRIKPTVTAIDDTKRKVIGTTELREEQKSQIFEENPGDDILAIEGEETKEVTKDVVQQEEKILLPDDEYITISEENISKYQFPIKSIDKLPGNINIWLCTKDNQPLSNVNTYLKDSNGKILYANKTGPNGYFLSNRIYPEGIYIIEFEGLASSAPKLRILVTKNQNKLPLKIALK</sequence>
<keyword evidence="1" id="KW-0812">Transmembrane</keyword>
<feature type="transmembrane region" description="Helical" evidence="1">
    <location>
        <begin position="26"/>
        <end position="44"/>
    </location>
</feature>
<keyword evidence="1" id="KW-1133">Transmembrane helix</keyword>
<dbReference type="EMBL" id="PHAO01000001">
    <property type="protein sequence ID" value="PKN02516.1"/>
    <property type="molecule type" value="Genomic_DNA"/>
</dbReference>
<gene>
    <name evidence="2" type="ORF">CVU76_00535</name>
</gene>